<dbReference type="PROSITE" id="PS50110">
    <property type="entry name" value="RESPONSE_REGULATORY"/>
    <property type="match status" value="1"/>
</dbReference>
<evidence type="ECO:0000256" key="3">
    <source>
        <dbReference type="ARBA" id="ARBA00023125"/>
    </source>
</evidence>
<evidence type="ECO:0000256" key="4">
    <source>
        <dbReference type="ARBA" id="ARBA00024867"/>
    </source>
</evidence>
<name>A0A4R2TVG9_9FIRM</name>
<feature type="domain" description="HTH luxR-type" evidence="7">
    <location>
        <begin position="139"/>
        <end position="204"/>
    </location>
</feature>
<evidence type="ECO:0000259" key="7">
    <source>
        <dbReference type="PROSITE" id="PS50043"/>
    </source>
</evidence>
<proteinExistence type="predicted"/>
<dbReference type="GO" id="GO:0003677">
    <property type="term" value="F:DNA binding"/>
    <property type="evidence" value="ECO:0007669"/>
    <property type="project" value="UniProtKB-KW"/>
</dbReference>
<dbReference type="Gene3D" id="3.40.50.2300">
    <property type="match status" value="1"/>
</dbReference>
<dbReference type="EMBL" id="SLYC01000002">
    <property type="protein sequence ID" value="TCQ07076.1"/>
    <property type="molecule type" value="Genomic_DNA"/>
</dbReference>
<keyword evidence="2 5" id="KW-0597">Phosphoprotein</keyword>
<gene>
    <name evidence="9" type="ORF">EDD79_100272</name>
</gene>
<accession>A0A4R2TVG9</accession>
<dbReference type="InterPro" id="IPR000792">
    <property type="entry name" value="Tscrpt_reg_LuxR_C"/>
</dbReference>
<protein>
    <recommendedName>
        <fullName evidence="1">Stage 0 sporulation protein A homolog</fullName>
    </recommendedName>
</protein>
<dbReference type="SUPFAM" id="SSF52172">
    <property type="entry name" value="CheY-like"/>
    <property type="match status" value="1"/>
</dbReference>
<evidence type="ECO:0000256" key="6">
    <source>
        <dbReference type="SAM" id="Coils"/>
    </source>
</evidence>
<dbReference type="InterPro" id="IPR016032">
    <property type="entry name" value="Sig_transdc_resp-reg_C-effctor"/>
</dbReference>
<evidence type="ECO:0000256" key="1">
    <source>
        <dbReference type="ARBA" id="ARBA00018672"/>
    </source>
</evidence>
<dbReference type="CDD" id="cd17535">
    <property type="entry name" value="REC_NarL-like"/>
    <property type="match status" value="1"/>
</dbReference>
<evidence type="ECO:0000313" key="10">
    <source>
        <dbReference type="Proteomes" id="UP000295504"/>
    </source>
</evidence>
<dbReference type="SMART" id="SM00448">
    <property type="entry name" value="REC"/>
    <property type="match status" value="1"/>
</dbReference>
<dbReference type="Proteomes" id="UP000295504">
    <property type="component" value="Unassembled WGS sequence"/>
</dbReference>
<dbReference type="RefSeq" id="WP_243098154.1">
    <property type="nucleotide sequence ID" value="NZ_CP058648.1"/>
</dbReference>
<dbReference type="GO" id="GO:0006355">
    <property type="term" value="P:regulation of DNA-templated transcription"/>
    <property type="evidence" value="ECO:0007669"/>
    <property type="project" value="InterPro"/>
</dbReference>
<dbReference type="Pfam" id="PF00072">
    <property type="entry name" value="Response_reg"/>
    <property type="match status" value="1"/>
</dbReference>
<dbReference type="SUPFAM" id="SSF46894">
    <property type="entry name" value="C-terminal effector domain of the bipartite response regulators"/>
    <property type="match status" value="1"/>
</dbReference>
<keyword evidence="10" id="KW-1185">Reference proteome</keyword>
<feature type="modified residue" description="4-aspartylphosphate" evidence="5">
    <location>
        <position position="54"/>
    </location>
</feature>
<comment type="function">
    <text evidence="4">May play the central regulatory role in sporulation. It may be an element of the effector pathway responsible for the activation of sporulation genes in response to nutritional stress. Spo0A may act in concert with spo0H (a sigma factor) to control the expression of some genes that are critical to the sporulation process.</text>
</comment>
<evidence type="ECO:0000256" key="5">
    <source>
        <dbReference type="PROSITE-ProRule" id="PRU00169"/>
    </source>
</evidence>
<sequence length="212" mass="24141">MINILIVDDHPLVRKGLVSILSLEDDINEIKEAANIKEATNLLETYNPQITILDLNLGKEYGLDLISKAKSKTDSKFIIITSSYKKEDFEKAQEIGVDGYILKDAFTEDIIYALSIVKRGKKFIDNEILQQSMKNNKREKEKLDELTSREMEVLEELGKGQSNIEIAQTLYISPYTVKKHVSSILSKLNLHHRTEAALYINSSLKLKRSTII</sequence>
<dbReference type="PROSITE" id="PS50043">
    <property type="entry name" value="HTH_LUXR_2"/>
    <property type="match status" value="1"/>
</dbReference>
<dbReference type="SMART" id="SM00421">
    <property type="entry name" value="HTH_LUXR"/>
    <property type="match status" value="1"/>
</dbReference>
<evidence type="ECO:0000259" key="8">
    <source>
        <dbReference type="PROSITE" id="PS50110"/>
    </source>
</evidence>
<keyword evidence="3" id="KW-0238">DNA-binding</keyword>
<dbReference type="InterPro" id="IPR011006">
    <property type="entry name" value="CheY-like_superfamily"/>
</dbReference>
<dbReference type="Pfam" id="PF00196">
    <property type="entry name" value="GerE"/>
    <property type="match status" value="1"/>
</dbReference>
<dbReference type="PROSITE" id="PS00622">
    <property type="entry name" value="HTH_LUXR_1"/>
    <property type="match status" value="1"/>
</dbReference>
<dbReference type="PRINTS" id="PR00038">
    <property type="entry name" value="HTHLUXR"/>
</dbReference>
<organism evidence="9 10">
    <name type="scientific">Serpentinicella alkaliphila</name>
    <dbReference type="NCBI Taxonomy" id="1734049"/>
    <lineage>
        <taxon>Bacteria</taxon>
        <taxon>Bacillati</taxon>
        <taxon>Bacillota</taxon>
        <taxon>Clostridia</taxon>
        <taxon>Peptostreptococcales</taxon>
        <taxon>Natronincolaceae</taxon>
        <taxon>Serpentinicella</taxon>
    </lineage>
</organism>
<feature type="coiled-coil region" evidence="6">
    <location>
        <begin position="126"/>
        <end position="156"/>
    </location>
</feature>
<keyword evidence="6" id="KW-0175">Coiled coil</keyword>
<dbReference type="CDD" id="cd06170">
    <property type="entry name" value="LuxR_C_like"/>
    <property type="match status" value="1"/>
</dbReference>
<dbReference type="PANTHER" id="PTHR45566:SF2">
    <property type="entry name" value="NARL SUBFAMILY"/>
    <property type="match status" value="1"/>
</dbReference>
<dbReference type="GO" id="GO:0000160">
    <property type="term" value="P:phosphorelay signal transduction system"/>
    <property type="evidence" value="ECO:0007669"/>
    <property type="project" value="InterPro"/>
</dbReference>
<dbReference type="InterPro" id="IPR051015">
    <property type="entry name" value="EvgA-like"/>
</dbReference>
<comment type="caution">
    <text evidence="9">The sequence shown here is derived from an EMBL/GenBank/DDBJ whole genome shotgun (WGS) entry which is preliminary data.</text>
</comment>
<dbReference type="AlphaFoldDB" id="A0A4R2TVG9"/>
<dbReference type="InterPro" id="IPR001789">
    <property type="entry name" value="Sig_transdc_resp-reg_receiver"/>
</dbReference>
<evidence type="ECO:0000313" key="9">
    <source>
        <dbReference type="EMBL" id="TCQ07076.1"/>
    </source>
</evidence>
<dbReference type="PANTHER" id="PTHR45566">
    <property type="entry name" value="HTH-TYPE TRANSCRIPTIONAL REGULATOR YHJB-RELATED"/>
    <property type="match status" value="1"/>
</dbReference>
<feature type="domain" description="Response regulatory" evidence="8">
    <location>
        <begin position="3"/>
        <end position="118"/>
    </location>
</feature>
<reference evidence="9 10" key="1">
    <citation type="submission" date="2019-03" db="EMBL/GenBank/DDBJ databases">
        <title>Genomic Encyclopedia of Type Strains, Phase IV (KMG-IV): sequencing the most valuable type-strain genomes for metagenomic binning, comparative biology and taxonomic classification.</title>
        <authorList>
            <person name="Goeker M."/>
        </authorList>
    </citation>
    <scope>NUCLEOTIDE SEQUENCE [LARGE SCALE GENOMIC DNA]</scope>
    <source>
        <strain evidence="9 10">DSM 100013</strain>
    </source>
</reference>
<evidence type="ECO:0000256" key="2">
    <source>
        <dbReference type="ARBA" id="ARBA00022553"/>
    </source>
</evidence>
<dbReference type="InterPro" id="IPR058245">
    <property type="entry name" value="NreC/VraR/RcsB-like_REC"/>
</dbReference>